<name>A0A9Q3V3B2_9FLAO</name>
<gene>
    <name evidence="2" type="ORF">LO744_06410</name>
</gene>
<organism evidence="2 3">
    <name type="scientific">Chryseobacterium turcicum</name>
    <dbReference type="NCBI Taxonomy" id="2898076"/>
    <lineage>
        <taxon>Bacteria</taxon>
        <taxon>Pseudomonadati</taxon>
        <taxon>Bacteroidota</taxon>
        <taxon>Flavobacteriia</taxon>
        <taxon>Flavobacteriales</taxon>
        <taxon>Weeksellaceae</taxon>
        <taxon>Chryseobacterium group</taxon>
        <taxon>Chryseobacterium</taxon>
    </lineage>
</organism>
<dbReference type="PANTHER" id="PTHR36836">
    <property type="entry name" value="COLANIC ACID BIOSYNTHESIS PROTEIN WCAK"/>
    <property type="match status" value="1"/>
</dbReference>
<dbReference type="AlphaFoldDB" id="A0A9Q3V3B2"/>
<evidence type="ECO:0000313" key="2">
    <source>
        <dbReference type="EMBL" id="MCD1116481.1"/>
    </source>
</evidence>
<dbReference type="Proteomes" id="UP001108025">
    <property type="component" value="Unassembled WGS sequence"/>
</dbReference>
<evidence type="ECO:0000259" key="1">
    <source>
        <dbReference type="Pfam" id="PF04230"/>
    </source>
</evidence>
<dbReference type="GO" id="GO:0016740">
    <property type="term" value="F:transferase activity"/>
    <property type="evidence" value="ECO:0007669"/>
    <property type="project" value="UniProtKB-KW"/>
</dbReference>
<comment type="caution">
    <text evidence="2">The sequence shown here is derived from an EMBL/GenBank/DDBJ whole genome shotgun (WGS) entry which is preliminary data.</text>
</comment>
<reference evidence="2" key="1">
    <citation type="submission" date="2021-11" db="EMBL/GenBank/DDBJ databases">
        <title>Description of novel Chryseobacterium species.</title>
        <authorList>
            <person name="Saticioglu I.B."/>
            <person name="Ay H."/>
            <person name="Altun S."/>
            <person name="Duman M."/>
        </authorList>
    </citation>
    <scope>NUCLEOTIDE SEQUENCE</scope>
    <source>
        <strain evidence="2">C-17</strain>
    </source>
</reference>
<proteinExistence type="predicted"/>
<keyword evidence="3" id="KW-1185">Reference proteome</keyword>
<evidence type="ECO:0000313" key="3">
    <source>
        <dbReference type="Proteomes" id="UP001108025"/>
    </source>
</evidence>
<sequence>MKIVLVRAYTHCNLGDDLFLKVLVDRYPNVKFRIIVNDLDLYAKMFDQYQNVTIIQNLTFSLLERIYFKSISFISKKKRKEIIKKYYKKYYTNEYDQSDLYLYIGGSLFMENIYGDNLADELDKLITSVFFDKPKFIIGANFGPFYSSGYKDFYKNIFFKYQDVCFREAYSLDVFKELPNTRMCPDVVFQLQLPSVIDKESNSIGFSLIDISQRKQLMMFTEEYKRFIIQTIKESLENDKKVYMFSFCKQEGDENVIDNILCLLPINLREKVNIVLYKGNIDDFLLKYSKVETMFCTRFHSMIISSLLNQNIFPIMYSDKMKNVLQDLNYEGLSSDIASLHNINSSEILKKIRGNKLKIHQQVIEKSKDAFTELEKVITL</sequence>
<dbReference type="RefSeq" id="WP_230668071.1">
    <property type="nucleotide sequence ID" value="NZ_JAJNAY010000001.1"/>
</dbReference>
<dbReference type="Pfam" id="PF04230">
    <property type="entry name" value="PS_pyruv_trans"/>
    <property type="match status" value="1"/>
</dbReference>
<dbReference type="PANTHER" id="PTHR36836:SF1">
    <property type="entry name" value="COLANIC ACID BIOSYNTHESIS PROTEIN WCAK"/>
    <property type="match status" value="1"/>
</dbReference>
<dbReference type="InterPro" id="IPR007345">
    <property type="entry name" value="Polysacch_pyruvyl_Trfase"/>
</dbReference>
<accession>A0A9Q3V3B2</accession>
<feature type="domain" description="Polysaccharide pyruvyl transferase" evidence="1">
    <location>
        <begin position="13"/>
        <end position="318"/>
    </location>
</feature>
<dbReference type="EMBL" id="JAJNAY010000001">
    <property type="protein sequence ID" value="MCD1116481.1"/>
    <property type="molecule type" value="Genomic_DNA"/>
</dbReference>
<protein>
    <submittedName>
        <fullName evidence="2">Polysaccharide pyruvyl transferase family protein</fullName>
    </submittedName>
</protein>
<keyword evidence="2" id="KW-0808">Transferase</keyword>